<dbReference type="EMBL" id="MK552141">
    <property type="protein sequence ID" value="QBQ74427.1"/>
    <property type="molecule type" value="Genomic_DNA"/>
</dbReference>
<name>A0A482MK71_9CAUD</name>
<gene>
    <name evidence="1" type="ORF">BcepSauron_047</name>
</gene>
<organism evidence="1 2">
    <name type="scientific">Burkholderia phage BcepSauron</name>
    <dbReference type="NCBI Taxonomy" id="2530033"/>
    <lineage>
        <taxon>Viruses</taxon>
        <taxon>Duplodnaviria</taxon>
        <taxon>Heunggongvirae</taxon>
        <taxon>Uroviricota</taxon>
        <taxon>Caudoviricetes</taxon>
        <taxon>Sarumanvirus</taxon>
        <taxon>Sarumanvirus bcepsauron</taxon>
    </lineage>
</organism>
<keyword evidence="2" id="KW-1185">Reference proteome</keyword>
<proteinExistence type="predicted"/>
<reference evidence="1 2" key="1">
    <citation type="submission" date="2019-02" db="EMBL/GenBank/DDBJ databases">
        <title>Complete genome sequence of Burkholderia cenocepacia phage BcepSauron.</title>
        <authorList>
            <person name="Park K."/>
            <person name="Gonzalez C."/>
            <person name="Liu M."/>
            <person name="Gill J."/>
        </authorList>
    </citation>
    <scope>NUCLEOTIDE SEQUENCE [LARGE SCALE GENOMIC DNA]</scope>
</reference>
<protein>
    <submittedName>
        <fullName evidence="1">Uncharacterized protein</fullName>
    </submittedName>
</protein>
<evidence type="ECO:0000313" key="1">
    <source>
        <dbReference type="EMBL" id="QBQ74427.1"/>
    </source>
</evidence>
<dbReference type="Proteomes" id="UP000301424">
    <property type="component" value="Segment"/>
</dbReference>
<sequence length="205" mass="22279">MNKTNIRAYSQIIAKSALNRQVALQCEIAVGFAVILDSYPSRRLARAQLQKIFFDAGYKCDTPAGIDWKTVNRRIAGAIMLFDFLGEEDVRSWAGDLQKQALVDALIKKIEPLKLKTLNELVTVCKGSRERAPGGGRKPGIRFDTAHMHVTVPPSAAPEELLEIAGKLMSLAQEIVNARNVQAQAQAQAAGAAEAAAPEREKKAA</sequence>
<evidence type="ECO:0000313" key="2">
    <source>
        <dbReference type="Proteomes" id="UP000301424"/>
    </source>
</evidence>
<accession>A0A482MK71</accession>